<dbReference type="SUPFAM" id="SSF51735">
    <property type="entry name" value="NAD(P)-binding Rossmann-fold domains"/>
    <property type="match status" value="1"/>
</dbReference>
<evidence type="ECO:0000313" key="3">
    <source>
        <dbReference type="Proteomes" id="UP000533598"/>
    </source>
</evidence>
<reference evidence="2 3" key="1">
    <citation type="submission" date="2020-08" db="EMBL/GenBank/DDBJ databases">
        <title>Sequencing the genomes of 1000 actinobacteria strains.</title>
        <authorList>
            <person name="Klenk H.-P."/>
        </authorList>
    </citation>
    <scope>NUCLEOTIDE SEQUENCE [LARGE SCALE GENOMIC DNA]</scope>
    <source>
        <strain evidence="2 3">DSM 44230</strain>
    </source>
</reference>
<proteinExistence type="predicted"/>
<organism evidence="2 3">
    <name type="scientific">Crossiella cryophila</name>
    <dbReference type="NCBI Taxonomy" id="43355"/>
    <lineage>
        <taxon>Bacteria</taxon>
        <taxon>Bacillati</taxon>
        <taxon>Actinomycetota</taxon>
        <taxon>Actinomycetes</taxon>
        <taxon>Pseudonocardiales</taxon>
        <taxon>Pseudonocardiaceae</taxon>
        <taxon>Crossiella</taxon>
    </lineage>
</organism>
<dbReference type="RefSeq" id="WP_185004546.1">
    <property type="nucleotide sequence ID" value="NZ_BAAAUI010000010.1"/>
</dbReference>
<feature type="domain" description="NAD-dependent epimerase/dehydratase" evidence="1">
    <location>
        <begin position="3"/>
        <end position="206"/>
    </location>
</feature>
<dbReference type="PANTHER" id="PTHR48079:SF6">
    <property type="entry name" value="NAD(P)-BINDING DOMAIN-CONTAINING PROTEIN-RELATED"/>
    <property type="match status" value="1"/>
</dbReference>
<dbReference type="PANTHER" id="PTHR48079">
    <property type="entry name" value="PROTEIN YEEZ"/>
    <property type="match status" value="1"/>
</dbReference>
<dbReference type="AlphaFoldDB" id="A0A7W7CCW2"/>
<evidence type="ECO:0000313" key="2">
    <source>
        <dbReference type="EMBL" id="MBB4678707.1"/>
    </source>
</evidence>
<dbReference type="EMBL" id="JACHMH010000001">
    <property type="protein sequence ID" value="MBB4678707.1"/>
    <property type="molecule type" value="Genomic_DNA"/>
</dbReference>
<dbReference type="GO" id="GO:0004029">
    <property type="term" value="F:aldehyde dehydrogenase (NAD+) activity"/>
    <property type="evidence" value="ECO:0007669"/>
    <property type="project" value="TreeGrafter"/>
</dbReference>
<name>A0A7W7CCW2_9PSEU</name>
<evidence type="ECO:0000259" key="1">
    <source>
        <dbReference type="Pfam" id="PF01370"/>
    </source>
</evidence>
<dbReference type="InterPro" id="IPR001509">
    <property type="entry name" value="Epimerase_deHydtase"/>
</dbReference>
<keyword evidence="3" id="KW-1185">Reference proteome</keyword>
<protein>
    <submittedName>
        <fullName evidence="2">Nucleoside-diphosphate-sugar epimerase</fullName>
    </submittedName>
</protein>
<sequence length="316" mass="33328">MHVVVGATGGTGTALVKELLARGEKVRAVSRGGDSAIPGAEAVAADASDAGRMREVCAGATAVYNCVNPPFQQWRSTFPEVIRSLVAAAGSTGAVLAFADDTWMYGTVDGPMTEDTPVRPVTDLGVLRAWLAELTMAAHHRGAAQVVIARGGELYGPAVESVLGQNLFGRAVAGRRPIWFGNPDLPITPTYIGDFAAGLATVAADPQAWGQVWHVPHTAPTTGREFAATLAGQLGQPARLTAVSETMVTPLKLISTVAKFGAALLYQFDQPFVVDGSRYLARYPGSAATSYVDGISQTVAWYRENRARIRTSMMPK</sequence>
<dbReference type="Pfam" id="PF01370">
    <property type="entry name" value="Epimerase"/>
    <property type="match status" value="1"/>
</dbReference>
<dbReference type="InterPro" id="IPR036291">
    <property type="entry name" value="NAD(P)-bd_dom_sf"/>
</dbReference>
<dbReference type="InterPro" id="IPR051783">
    <property type="entry name" value="NAD(P)-dependent_oxidoreduct"/>
</dbReference>
<accession>A0A7W7CCW2</accession>
<gene>
    <name evidence="2" type="ORF">HNR67_004825</name>
</gene>
<dbReference type="GO" id="GO:0005737">
    <property type="term" value="C:cytoplasm"/>
    <property type="evidence" value="ECO:0007669"/>
    <property type="project" value="TreeGrafter"/>
</dbReference>
<dbReference type="Gene3D" id="3.40.50.720">
    <property type="entry name" value="NAD(P)-binding Rossmann-like Domain"/>
    <property type="match status" value="1"/>
</dbReference>
<comment type="caution">
    <text evidence="2">The sequence shown here is derived from an EMBL/GenBank/DDBJ whole genome shotgun (WGS) entry which is preliminary data.</text>
</comment>
<dbReference type="Proteomes" id="UP000533598">
    <property type="component" value="Unassembled WGS sequence"/>
</dbReference>